<dbReference type="Proteomes" id="UP000264820">
    <property type="component" value="Unplaced"/>
</dbReference>
<feature type="compositionally biased region" description="Pro residues" evidence="1">
    <location>
        <begin position="269"/>
        <end position="280"/>
    </location>
</feature>
<feature type="domain" description="Winged helix Storkhead-box1" evidence="2">
    <location>
        <begin position="122"/>
        <end position="200"/>
    </location>
</feature>
<dbReference type="KEGG" id="hcq:109509911"/>
<dbReference type="AlphaFoldDB" id="A0A3Q2XGI3"/>
<dbReference type="CTD" id="219736"/>
<reference evidence="3" key="2">
    <citation type="submission" date="2025-09" db="UniProtKB">
        <authorList>
            <consortium name="Ensembl"/>
        </authorList>
    </citation>
    <scope>IDENTIFICATION</scope>
</reference>
<dbReference type="STRING" id="109280.ENSHCOP00000002817"/>
<dbReference type="GO" id="GO:0005634">
    <property type="term" value="C:nucleus"/>
    <property type="evidence" value="ECO:0007669"/>
    <property type="project" value="TreeGrafter"/>
</dbReference>
<feature type="compositionally biased region" description="Basic and acidic residues" evidence="1">
    <location>
        <begin position="476"/>
        <end position="486"/>
    </location>
</feature>
<name>A0A3Q2XGI3_HIPCM</name>
<feature type="region of interest" description="Disordered" evidence="1">
    <location>
        <begin position="267"/>
        <end position="331"/>
    </location>
</feature>
<dbReference type="PANTHER" id="PTHR22437:SF1">
    <property type="entry name" value="STORKHEAD-BOX PROTEIN 1"/>
    <property type="match status" value="1"/>
</dbReference>
<dbReference type="GO" id="GO:0005737">
    <property type="term" value="C:cytoplasm"/>
    <property type="evidence" value="ECO:0007669"/>
    <property type="project" value="TreeGrafter"/>
</dbReference>
<feature type="region of interest" description="Disordered" evidence="1">
    <location>
        <begin position="818"/>
        <end position="855"/>
    </location>
</feature>
<dbReference type="InterPro" id="IPR019391">
    <property type="entry name" value="Storkhead-box_WHD"/>
</dbReference>
<organism evidence="3 4">
    <name type="scientific">Hippocampus comes</name>
    <name type="common">Tiger tail seahorse</name>
    <dbReference type="NCBI Taxonomy" id="109280"/>
    <lineage>
        <taxon>Eukaryota</taxon>
        <taxon>Metazoa</taxon>
        <taxon>Chordata</taxon>
        <taxon>Craniata</taxon>
        <taxon>Vertebrata</taxon>
        <taxon>Euteleostomi</taxon>
        <taxon>Actinopterygii</taxon>
        <taxon>Neopterygii</taxon>
        <taxon>Teleostei</taxon>
        <taxon>Neoteleostei</taxon>
        <taxon>Acanthomorphata</taxon>
        <taxon>Syngnathiaria</taxon>
        <taxon>Syngnathiformes</taxon>
        <taxon>Syngnathoidei</taxon>
        <taxon>Syngnathidae</taxon>
        <taxon>Hippocampus</taxon>
    </lineage>
</organism>
<feature type="compositionally biased region" description="Basic and acidic residues" evidence="1">
    <location>
        <begin position="595"/>
        <end position="608"/>
    </location>
</feature>
<dbReference type="GeneTree" id="ENSGT00520000055589"/>
<sequence length="1023" mass="113475">MSLHPPRIVQLSAGSLAVVFGHDEDDESADESRRSAAAAATTTGLEVFADFKAQNLRSFWNKRLVRAMGEVHFQGWMDSLVLFIQGSSASLEVLREAWMRRALKSATGLVIRAVGDLSPLQMAPVPQSQFIPLAEVLCSVISDMNSSQILVSQETLVNHMSKSHPGITIPTQDILYNTLGTLIKERKIYHTGEGYFIVTPQTYFITGNMAREKTWWTSGSADDPPSPPPITYLLSNDFCVESTQAPPTAHCKSCSCFDPLPTSTGVPATGPPLTVPPPALPDQHSVSVSASECTSKSLKWPRPSDHKPSVQHQSTSTAADCQTSEVRKPAGTIDAVARKEKDGKPCRKFGLNLFRRNGGKKEKPKKEYASFAGQFPPEEWPVRDEDDLNNLPRDLEHAIIKRINPELTVDNLTRHTVLMKKLEERREKAGDKVLDKGVDKGISTEILSSKPRHHHSSRSAKRSAQKNSRSKRRLHSSREKQRERIKNKLPVCPSGYPEGEDLIPTRLRVEIPIDEPVQAEDPAEGASLYKKRIENPFHAPEAGIPPAAVGWEHRKPKVVRPSVRKEGTSHRSKSWDAHRTKLTVAEEAQTAKSPTSEDKHHQERDANCDRLPQPDVKFNRELPPDYGSAYPQSCTLRIDDKVRHLRERCHTGSRENLQLKDGKNQASNDGLSTAEPYADPGTILTRAWPKTALQRKHSLRLTKPPRDNSQNAEELSTHQRTTDARTIAVSAEQGTLAVMEPVVDDLPSVTDIEDDRRIYQRTDPHEDEDTCSSLCLNQEDILPNYLHPNLDYHPYDGESKCLESSSNYYDSNFHSQQVTSINRNSTSHREDSLSPSRPVETSWGCQQSEVSPQDEPISKKEILVQEGINKSALELDRPEPPEAFDSSIFDYCPASEAESDAETVRKSTDEGDGESAHWGVDAKEAQEEDYHERGVTRTPGAGLSGPGATESGEAVELVENHSITGDSGIDSPRTHVSLASSNTVILEGLKRRGFLQNLDKLHSKSSAIRPQSSLLQLTPVMNV</sequence>
<feature type="compositionally biased region" description="Basic and acidic residues" evidence="1">
    <location>
        <begin position="920"/>
        <end position="935"/>
    </location>
</feature>
<evidence type="ECO:0000256" key="1">
    <source>
        <dbReference type="SAM" id="MobiDB-lite"/>
    </source>
</evidence>
<feature type="compositionally biased region" description="Basic and acidic residues" evidence="1">
    <location>
        <begin position="653"/>
        <end position="663"/>
    </location>
</feature>
<evidence type="ECO:0000313" key="3">
    <source>
        <dbReference type="Ensembl" id="ENSHCOP00000002817.1"/>
    </source>
</evidence>
<feature type="region of interest" description="Disordered" evidence="1">
    <location>
        <begin position="442"/>
        <end position="500"/>
    </location>
</feature>
<feature type="region of interest" description="Disordered" evidence="1">
    <location>
        <begin position="556"/>
        <end position="632"/>
    </location>
</feature>
<proteinExistence type="predicted"/>
<protein>
    <submittedName>
        <fullName evidence="3">Storkhead box 1</fullName>
    </submittedName>
</protein>
<feature type="compositionally biased region" description="Basic residues" evidence="1">
    <location>
        <begin position="450"/>
        <end position="475"/>
    </location>
</feature>
<dbReference type="InterPro" id="IPR040126">
    <property type="entry name" value="STOX1/2"/>
</dbReference>
<keyword evidence="4" id="KW-1185">Reference proteome</keyword>
<dbReference type="PANTHER" id="PTHR22437">
    <property type="entry name" value="WINGED HELIX DOMAIN-CONTAINING PROTEIN"/>
    <property type="match status" value="1"/>
</dbReference>
<feature type="compositionally biased region" description="Polar residues" evidence="1">
    <location>
        <begin position="284"/>
        <end position="297"/>
    </location>
</feature>
<dbReference type="GO" id="GO:0000977">
    <property type="term" value="F:RNA polymerase II transcription regulatory region sequence-specific DNA binding"/>
    <property type="evidence" value="ECO:0007669"/>
    <property type="project" value="TreeGrafter"/>
</dbReference>
<dbReference type="OMA" id="PHTYFIT"/>
<feature type="region of interest" description="Disordered" evidence="1">
    <location>
        <begin position="653"/>
        <end position="681"/>
    </location>
</feature>
<dbReference type="GO" id="GO:0006357">
    <property type="term" value="P:regulation of transcription by RNA polymerase II"/>
    <property type="evidence" value="ECO:0007669"/>
    <property type="project" value="InterPro"/>
</dbReference>
<dbReference type="OrthoDB" id="10020110at2759"/>
<feature type="compositionally biased region" description="Basic and acidic residues" evidence="1">
    <location>
        <begin position="563"/>
        <end position="579"/>
    </location>
</feature>
<accession>A0A3Q2XGI3</accession>
<feature type="compositionally biased region" description="Polar residues" evidence="1">
    <location>
        <begin position="310"/>
        <end position="324"/>
    </location>
</feature>
<feature type="region of interest" description="Disordered" evidence="1">
    <location>
        <begin position="896"/>
        <end position="949"/>
    </location>
</feature>
<evidence type="ECO:0000259" key="2">
    <source>
        <dbReference type="Pfam" id="PF10264"/>
    </source>
</evidence>
<dbReference type="Ensembl" id="ENSHCOT00000009787.1">
    <property type="protein sequence ID" value="ENSHCOP00000002817.1"/>
    <property type="gene ID" value="ENSHCOG00000004039.1"/>
</dbReference>
<dbReference type="GeneID" id="109509911"/>
<feature type="region of interest" description="Disordered" evidence="1">
    <location>
        <begin position="694"/>
        <end position="724"/>
    </location>
</feature>
<evidence type="ECO:0000313" key="4">
    <source>
        <dbReference type="Proteomes" id="UP000264820"/>
    </source>
</evidence>
<dbReference type="RefSeq" id="XP_019715404.1">
    <property type="nucleotide sequence ID" value="XM_019859845.1"/>
</dbReference>
<dbReference type="Pfam" id="PF10264">
    <property type="entry name" value="WHD_Storkhead"/>
    <property type="match status" value="1"/>
</dbReference>
<reference evidence="3" key="1">
    <citation type="submission" date="2025-08" db="UniProtKB">
        <authorList>
            <consortium name="Ensembl"/>
        </authorList>
    </citation>
    <scope>IDENTIFICATION</scope>
</reference>